<dbReference type="Proteomes" id="UP000295087">
    <property type="component" value="Unassembled WGS sequence"/>
</dbReference>
<comment type="caution">
    <text evidence="1">The sequence shown here is derived from an EMBL/GenBank/DDBJ whole genome shotgun (WGS) entry which is preliminary data.</text>
</comment>
<proteinExistence type="predicted"/>
<evidence type="ECO:0000313" key="1">
    <source>
        <dbReference type="EMBL" id="TDP29773.1"/>
    </source>
</evidence>
<name>A0A4R6NZ09_NOCIG</name>
<sequence>MSFADDAFELRQRTRKSRPCNTGAWLASLDDRDRQALDALLADGHPVAHVWRLAVKYGLDAAETRFRVHFRRDCGCFANVEVAA</sequence>
<evidence type="ECO:0000313" key="2">
    <source>
        <dbReference type="Proteomes" id="UP000295087"/>
    </source>
</evidence>
<dbReference type="EMBL" id="SNXK01000012">
    <property type="protein sequence ID" value="TDP29773.1"/>
    <property type="molecule type" value="Genomic_DNA"/>
</dbReference>
<accession>A0A4R6NZ09</accession>
<keyword evidence="2" id="KW-1185">Reference proteome</keyword>
<gene>
    <name evidence="1" type="ORF">DFR75_11237</name>
</gene>
<organism evidence="1 2">
    <name type="scientific">Nocardia ignorata</name>
    <dbReference type="NCBI Taxonomy" id="145285"/>
    <lineage>
        <taxon>Bacteria</taxon>
        <taxon>Bacillati</taxon>
        <taxon>Actinomycetota</taxon>
        <taxon>Actinomycetes</taxon>
        <taxon>Mycobacteriales</taxon>
        <taxon>Nocardiaceae</taxon>
        <taxon>Nocardia</taxon>
    </lineage>
</organism>
<dbReference type="AlphaFoldDB" id="A0A4R6NZ09"/>
<reference evidence="1 2" key="1">
    <citation type="submission" date="2019-03" db="EMBL/GenBank/DDBJ databases">
        <title>Genomic Encyclopedia of Type Strains, Phase IV (KMG-IV): sequencing the most valuable type-strain genomes for metagenomic binning, comparative biology and taxonomic classification.</title>
        <authorList>
            <person name="Goeker M."/>
        </authorList>
    </citation>
    <scope>NUCLEOTIDE SEQUENCE [LARGE SCALE GENOMIC DNA]</scope>
    <source>
        <strain evidence="1 2">DSM 44496</strain>
    </source>
</reference>
<protein>
    <submittedName>
        <fullName evidence="1">Uncharacterized protein</fullName>
    </submittedName>
</protein>